<dbReference type="Proteomes" id="UP001590951">
    <property type="component" value="Unassembled WGS sequence"/>
</dbReference>
<dbReference type="EMBL" id="JBHFEH010000001">
    <property type="protein sequence ID" value="KAL2058793.1"/>
    <property type="molecule type" value="Genomic_DNA"/>
</dbReference>
<gene>
    <name evidence="5" type="ORF">ABVK25_000084</name>
</gene>
<feature type="region of interest" description="Disordered" evidence="2">
    <location>
        <begin position="284"/>
        <end position="320"/>
    </location>
</feature>
<feature type="compositionally biased region" description="Basic and acidic residues" evidence="2">
    <location>
        <begin position="304"/>
        <end position="320"/>
    </location>
</feature>
<evidence type="ECO:0000313" key="6">
    <source>
        <dbReference type="Proteomes" id="UP001590951"/>
    </source>
</evidence>
<protein>
    <recommendedName>
        <fullName evidence="4">Azaphilone pigments biosynthesis cluster protein L N-terminal domain-containing protein</fullName>
    </recommendedName>
</protein>
<proteinExistence type="predicted"/>
<keyword evidence="1" id="KW-0175">Coiled coil</keyword>
<keyword evidence="3" id="KW-0732">Signal</keyword>
<evidence type="ECO:0000256" key="1">
    <source>
        <dbReference type="SAM" id="Coils"/>
    </source>
</evidence>
<evidence type="ECO:0000256" key="3">
    <source>
        <dbReference type="SAM" id="SignalP"/>
    </source>
</evidence>
<dbReference type="InterPro" id="IPR031348">
    <property type="entry name" value="PigL_N"/>
</dbReference>
<reference evidence="5 6" key="1">
    <citation type="submission" date="2024-09" db="EMBL/GenBank/DDBJ databases">
        <title>Rethinking Asexuality: The Enigmatic Case of Functional Sexual Genes in Lepraria (Stereocaulaceae).</title>
        <authorList>
            <person name="Doellman M."/>
            <person name="Sun Y."/>
            <person name="Barcenas-Pena A."/>
            <person name="Lumbsch H.T."/>
            <person name="Grewe F."/>
        </authorList>
    </citation>
    <scope>NUCLEOTIDE SEQUENCE [LARGE SCALE GENOMIC DNA]</scope>
    <source>
        <strain evidence="5 6">Grewe 0041</strain>
    </source>
</reference>
<feature type="compositionally biased region" description="Low complexity" evidence="2">
    <location>
        <begin position="284"/>
        <end position="294"/>
    </location>
</feature>
<sequence length="320" mass="35080">MAEAVGLASGLLALTVAAYKTSKSLYEAVSSFQSHRKTIKDIQADSKSLITVLGKIHEQIQSPHDVERLEPLRQPLNCCKTACQEMHEMLDACTIHGTDDRNSVRDWLSMRYREKSFKDMKQRLLSYKSTLSIAFDLIMVQDHSSIQDSLEGLKESISGTKEDLEDQLAQVQRTVNNAEASLREVLQDDQARLQSCLNSLTQAQKIADGIHPSIVVQRNRAGQGSRAIFGTDTSQPQFNLTVSDNEAQPHAVMGSGVYTPQTLQALLGGSRTADLALAVQALQTQTQSTDGTSSRANPPLSLMDSDHTNTAEDFHPPPCS</sequence>
<feature type="domain" description="Azaphilone pigments biosynthesis cluster protein L N-terminal" evidence="4">
    <location>
        <begin position="2"/>
        <end position="196"/>
    </location>
</feature>
<name>A0ABR4BR86_9LECA</name>
<keyword evidence="6" id="KW-1185">Reference proteome</keyword>
<comment type="caution">
    <text evidence="5">The sequence shown here is derived from an EMBL/GenBank/DDBJ whole genome shotgun (WGS) entry which is preliminary data.</text>
</comment>
<evidence type="ECO:0000256" key="2">
    <source>
        <dbReference type="SAM" id="MobiDB-lite"/>
    </source>
</evidence>
<feature type="signal peptide" evidence="3">
    <location>
        <begin position="1"/>
        <end position="18"/>
    </location>
</feature>
<feature type="coiled-coil region" evidence="1">
    <location>
        <begin position="150"/>
        <end position="188"/>
    </location>
</feature>
<evidence type="ECO:0000313" key="5">
    <source>
        <dbReference type="EMBL" id="KAL2058793.1"/>
    </source>
</evidence>
<organism evidence="5 6">
    <name type="scientific">Lepraria finkii</name>
    <dbReference type="NCBI Taxonomy" id="1340010"/>
    <lineage>
        <taxon>Eukaryota</taxon>
        <taxon>Fungi</taxon>
        <taxon>Dikarya</taxon>
        <taxon>Ascomycota</taxon>
        <taxon>Pezizomycotina</taxon>
        <taxon>Lecanoromycetes</taxon>
        <taxon>OSLEUM clade</taxon>
        <taxon>Lecanoromycetidae</taxon>
        <taxon>Lecanorales</taxon>
        <taxon>Lecanorineae</taxon>
        <taxon>Stereocaulaceae</taxon>
        <taxon>Lepraria</taxon>
    </lineage>
</organism>
<feature type="chain" id="PRO_5047247734" description="Azaphilone pigments biosynthesis cluster protein L N-terminal domain-containing protein" evidence="3">
    <location>
        <begin position="19"/>
        <end position="320"/>
    </location>
</feature>
<accession>A0ABR4BR86</accession>
<dbReference type="Pfam" id="PF17111">
    <property type="entry name" value="PigL_N"/>
    <property type="match status" value="1"/>
</dbReference>
<evidence type="ECO:0000259" key="4">
    <source>
        <dbReference type="Pfam" id="PF17111"/>
    </source>
</evidence>